<gene>
    <name evidence="1" type="ORF">HZS54_20280</name>
</gene>
<name>A0A7D5PBL2_9EURY</name>
<proteinExistence type="predicted"/>
<evidence type="ECO:0000313" key="1">
    <source>
        <dbReference type="EMBL" id="QLH83824.1"/>
    </source>
</evidence>
<organism evidence="1 2">
    <name type="scientific">Halosimplex pelagicum</name>
    <dbReference type="NCBI Taxonomy" id="869886"/>
    <lineage>
        <taxon>Archaea</taxon>
        <taxon>Methanobacteriati</taxon>
        <taxon>Methanobacteriota</taxon>
        <taxon>Stenosarchaea group</taxon>
        <taxon>Halobacteria</taxon>
        <taxon>Halobacteriales</taxon>
        <taxon>Haloarculaceae</taxon>
        <taxon>Halosimplex</taxon>
    </lineage>
</organism>
<protein>
    <submittedName>
        <fullName evidence="1">Uncharacterized protein</fullName>
    </submittedName>
</protein>
<dbReference type="GeneID" id="56084979"/>
<reference evidence="1 2" key="1">
    <citation type="submission" date="2020-07" db="EMBL/GenBank/DDBJ databases">
        <title>Halosimplex litoreum sp. nov. and Halosimplex rubrum sp. nov., isolated from different salt environments.</title>
        <authorList>
            <person name="Cui H."/>
        </authorList>
    </citation>
    <scope>NUCLEOTIDE SEQUENCE [LARGE SCALE GENOMIC DNA]</scope>
    <source>
        <strain evidence="1 2">R2</strain>
    </source>
</reference>
<keyword evidence="2" id="KW-1185">Reference proteome</keyword>
<sequence>MHETDEHWLPEGSIVNLFQQDSVVYGYAPPQEFNRLDDAQRQQISSALADEFSIETISTVWGDLKEWKAGDVQAMGREESLFAQIVGENSPHDDPSGLKSRLEQAVDTDWGDDACRCAWMLYGLSQSVSLAIVSEECEVTDKQFRLYRGLSDRYDIPHVLAAAIDNSSQRSFSVPATVLNNYSPSEANAAGYSPIVVEKQVDVTDIILTPDYIVEHADDTGLLTDDGECRVLGTVTADFSAEEAAVLLKPPNQKEGTIQHRYSIEEFFDPLPRPDERGFSTFIGLLQEAHERIQGYSQDEPFSREKLLVTTAEGVERVSDWYAEVADNIPEKSPTVEESLKLLTDGEVRLS</sequence>
<evidence type="ECO:0000313" key="2">
    <source>
        <dbReference type="Proteomes" id="UP000509346"/>
    </source>
</evidence>
<dbReference type="KEGG" id="hpel:HZS54_20280"/>
<accession>A0A7D5PBL2</accession>
<dbReference type="RefSeq" id="WP_179918865.1">
    <property type="nucleotide sequence ID" value="NZ_CP058909.1"/>
</dbReference>
<dbReference type="Proteomes" id="UP000509346">
    <property type="component" value="Chromosome"/>
</dbReference>
<dbReference type="AlphaFoldDB" id="A0A7D5PBL2"/>
<dbReference type="EMBL" id="CP058909">
    <property type="protein sequence ID" value="QLH83824.1"/>
    <property type="molecule type" value="Genomic_DNA"/>
</dbReference>